<evidence type="ECO:0000313" key="1">
    <source>
        <dbReference type="EMBL" id="GAA4171250.1"/>
    </source>
</evidence>
<evidence type="ECO:0008006" key="3">
    <source>
        <dbReference type="Google" id="ProtNLM"/>
    </source>
</evidence>
<dbReference type="EMBL" id="BAABBW010000002">
    <property type="protein sequence ID" value="GAA4171250.1"/>
    <property type="molecule type" value="Genomic_DNA"/>
</dbReference>
<name>A0ABP7ZV95_9MICO</name>
<sequence>MSDLRVLELPSSHGGAALAAGVTLQEISRADREALAEMYLVAYPPEIGAADLGDPHRECIDLGYGLAGSVCH</sequence>
<accession>A0ABP7ZV95</accession>
<protein>
    <recommendedName>
        <fullName evidence="3">GNAT family N-acetyltransferase</fullName>
    </recommendedName>
</protein>
<keyword evidence="2" id="KW-1185">Reference proteome</keyword>
<reference evidence="2" key="1">
    <citation type="journal article" date="2019" name="Int. J. Syst. Evol. Microbiol.">
        <title>The Global Catalogue of Microorganisms (GCM) 10K type strain sequencing project: providing services to taxonomists for standard genome sequencing and annotation.</title>
        <authorList>
            <consortium name="The Broad Institute Genomics Platform"/>
            <consortium name="The Broad Institute Genome Sequencing Center for Infectious Disease"/>
            <person name="Wu L."/>
            <person name="Ma J."/>
        </authorList>
    </citation>
    <scope>NUCLEOTIDE SEQUENCE [LARGE SCALE GENOMIC DNA]</scope>
    <source>
        <strain evidence="2">JCM 17591</strain>
    </source>
</reference>
<evidence type="ECO:0000313" key="2">
    <source>
        <dbReference type="Proteomes" id="UP001501079"/>
    </source>
</evidence>
<organism evidence="1 2">
    <name type="scientific">Gryllotalpicola koreensis</name>
    <dbReference type="NCBI Taxonomy" id="993086"/>
    <lineage>
        <taxon>Bacteria</taxon>
        <taxon>Bacillati</taxon>
        <taxon>Actinomycetota</taxon>
        <taxon>Actinomycetes</taxon>
        <taxon>Micrococcales</taxon>
        <taxon>Microbacteriaceae</taxon>
        <taxon>Gryllotalpicola</taxon>
    </lineage>
</organism>
<dbReference type="RefSeq" id="WP_344753397.1">
    <property type="nucleotide sequence ID" value="NZ_BAABBW010000002.1"/>
</dbReference>
<gene>
    <name evidence="1" type="ORF">GCM10022287_10300</name>
</gene>
<comment type="caution">
    <text evidence="1">The sequence shown here is derived from an EMBL/GenBank/DDBJ whole genome shotgun (WGS) entry which is preliminary data.</text>
</comment>
<dbReference type="Proteomes" id="UP001501079">
    <property type="component" value="Unassembled WGS sequence"/>
</dbReference>
<proteinExistence type="predicted"/>